<proteinExistence type="predicted"/>
<reference evidence="2 3" key="1">
    <citation type="submission" date="2016-06" db="EMBL/GenBank/DDBJ databases">
        <authorList>
            <person name="Kjaerup R.B."/>
            <person name="Dalgaard T.S."/>
            <person name="Juul-Madsen H.R."/>
        </authorList>
    </citation>
    <scope>NUCLEOTIDE SEQUENCE [LARGE SCALE GENOMIC DNA]</scope>
    <source>
        <strain evidence="2 3">1127319.6</strain>
    </source>
</reference>
<dbReference type="RefSeq" id="WP_064982957.1">
    <property type="nucleotide sequence ID" value="NZ_LZLC01000168.1"/>
</dbReference>
<dbReference type="InterPro" id="IPR046858">
    <property type="entry name" value="ChrB_N"/>
</dbReference>
<dbReference type="EMBL" id="LZLC01000168">
    <property type="protein sequence ID" value="OBJ39721.1"/>
    <property type="molecule type" value="Genomic_DNA"/>
</dbReference>
<feature type="domain" description="ChrB N-terminal" evidence="1">
    <location>
        <begin position="18"/>
        <end position="176"/>
    </location>
</feature>
<evidence type="ECO:0000313" key="2">
    <source>
        <dbReference type="EMBL" id="OBJ39721.1"/>
    </source>
</evidence>
<dbReference type="Proteomes" id="UP000093898">
    <property type="component" value="Unassembled WGS sequence"/>
</dbReference>
<gene>
    <name evidence="2" type="ORF">A5630_02055</name>
</gene>
<evidence type="ECO:0000259" key="1">
    <source>
        <dbReference type="Pfam" id="PF20229"/>
    </source>
</evidence>
<dbReference type="STRING" id="56689.GCA_001291445_00140"/>
<name>A0A1A3GWH7_MYCMU</name>
<comment type="caution">
    <text evidence="2">The sequence shown here is derived from an EMBL/GenBank/DDBJ whole genome shotgun (WGS) entry which is preliminary data.</text>
</comment>
<dbReference type="AlphaFoldDB" id="A0A1A3GWH7"/>
<evidence type="ECO:0000313" key="3">
    <source>
        <dbReference type="Proteomes" id="UP000093898"/>
    </source>
</evidence>
<sequence>MRWLILVVRIPAVPSRHRVATWRELRRGGALQIGQGVWAMPDVPIFADGVARVVQLAHRGGGEVLTLSAAGRDRSESARLQDMFTAERANEWTGFLSGCAEFDAQIDSAIANGELTITALVDHEERLERLRRSHRDIKARDVFGAPVAAEAHLRLARCAGHLADYAARVYRALHQM</sequence>
<accession>A0A1A3GWH7</accession>
<dbReference type="Pfam" id="PF20229">
    <property type="entry name" value="ChrB_N"/>
    <property type="match status" value="1"/>
</dbReference>
<protein>
    <submittedName>
        <fullName evidence="2">Chromate resistance protein ChrB</fullName>
    </submittedName>
</protein>
<organism evidence="2 3">
    <name type="scientific">Mycolicibacterium mucogenicum</name>
    <name type="common">Mycobacterium mucogenicum</name>
    <dbReference type="NCBI Taxonomy" id="56689"/>
    <lineage>
        <taxon>Bacteria</taxon>
        <taxon>Bacillati</taxon>
        <taxon>Actinomycetota</taxon>
        <taxon>Actinomycetes</taxon>
        <taxon>Mycobacteriales</taxon>
        <taxon>Mycobacteriaceae</taxon>
        <taxon>Mycolicibacterium</taxon>
    </lineage>
</organism>